<feature type="domain" description="Histidine kinase" evidence="6">
    <location>
        <begin position="464"/>
        <end position="673"/>
    </location>
</feature>
<dbReference type="GO" id="GO:0000155">
    <property type="term" value="F:phosphorelay sensor kinase activity"/>
    <property type="evidence" value="ECO:0007669"/>
    <property type="project" value="InterPro"/>
</dbReference>
<dbReference type="InterPro" id="IPR005467">
    <property type="entry name" value="His_kinase_dom"/>
</dbReference>
<dbReference type="STRING" id="692418.SAMN04488029_0932"/>
<dbReference type="Proteomes" id="UP000192472">
    <property type="component" value="Unassembled WGS sequence"/>
</dbReference>
<dbReference type="Pfam" id="PF01590">
    <property type="entry name" value="GAF"/>
    <property type="match status" value="1"/>
</dbReference>
<dbReference type="SUPFAM" id="SSF55785">
    <property type="entry name" value="PYP-like sensor domain (PAS domain)"/>
    <property type="match status" value="1"/>
</dbReference>
<evidence type="ECO:0000313" key="7">
    <source>
        <dbReference type="EMBL" id="SMD32584.1"/>
    </source>
</evidence>
<dbReference type="PANTHER" id="PTHR43304">
    <property type="entry name" value="PHYTOCHROME-LIKE PROTEIN CPH1"/>
    <property type="match status" value="1"/>
</dbReference>
<keyword evidence="8" id="KW-1185">Reference proteome</keyword>
<dbReference type="NCBIfam" id="TIGR00229">
    <property type="entry name" value="sensory_box"/>
    <property type="match status" value="1"/>
</dbReference>
<protein>
    <recommendedName>
        <fullName evidence="2">histidine kinase</fullName>
        <ecNumber evidence="2">2.7.13.3</ecNumber>
    </recommendedName>
</protein>
<dbReference type="InterPro" id="IPR036097">
    <property type="entry name" value="HisK_dim/P_sf"/>
</dbReference>
<gene>
    <name evidence="7" type="ORF">SAMN04488029_0932</name>
</gene>
<dbReference type="InterPro" id="IPR000014">
    <property type="entry name" value="PAS"/>
</dbReference>
<dbReference type="SUPFAM" id="SSF55874">
    <property type="entry name" value="ATPase domain of HSP90 chaperone/DNA topoisomerase II/histidine kinase"/>
    <property type="match status" value="1"/>
</dbReference>
<dbReference type="InterPro" id="IPR004358">
    <property type="entry name" value="Sig_transdc_His_kin-like_C"/>
</dbReference>
<dbReference type="SUPFAM" id="SSF47384">
    <property type="entry name" value="Homodimeric domain of signal transducing histidine kinase"/>
    <property type="match status" value="1"/>
</dbReference>
<dbReference type="SMART" id="SM00387">
    <property type="entry name" value="HATPase_c"/>
    <property type="match status" value="1"/>
</dbReference>
<keyword evidence="3" id="KW-0597">Phosphoprotein</keyword>
<dbReference type="InterPro" id="IPR035965">
    <property type="entry name" value="PAS-like_dom_sf"/>
</dbReference>
<dbReference type="Pfam" id="PF13426">
    <property type="entry name" value="PAS_9"/>
    <property type="match status" value="1"/>
</dbReference>
<keyword evidence="4" id="KW-0808">Transferase</keyword>
<evidence type="ECO:0000313" key="8">
    <source>
        <dbReference type="Proteomes" id="UP000192472"/>
    </source>
</evidence>
<dbReference type="OrthoDB" id="9766459at2"/>
<dbReference type="Gene3D" id="1.10.287.130">
    <property type="match status" value="1"/>
</dbReference>
<dbReference type="PROSITE" id="PS50109">
    <property type="entry name" value="HIS_KIN"/>
    <property type="match status" value="1"/>
</dbReference>
<dbReference type="SUPFAM" id="SSF55781">
    <property type="entry name" value="GAF domain-like"/>
    <property type="match status" value="1"/>
</dbReference>
<dbReference type="Gene3D" id="3.30.450.20">
    <property type="entry name" value="PAS domain"/>
    <property type="match status" value="2"/>
</dbReference>
<evidence type="ECO:0000256" key="4">
    <source>
        <dbReference type="ARBA" id="ARBA00022679"/>
    </source>
</evidence>
<reference evidence="7 8" key="1">
    <citation type="submission" date="2017-04" db="EMBL/GenBank/DDBJ databases">
        <authorList>
            <person name="Afonso C.L."/>
            <person name="Miller P.J."/>
            <person name="Scott M.A."/>
            <person name="Spackman E."/>
            <person name="Goraichik I."/>
            <person name="Dimitrov K.M."/>
            <person name="Suarez D.L."/>
            <person name="Swayne D.E."/>
        </authorList>
    </citation>
    <scope>NUCLEOTIDE SEQUENCE [LARGE SCALE GENOMIC DNA]</scope>
    <source>
        <strain evidence="7 8">DSM 26133</strain>
    </source>
</reference>
<evidence type="ECO:0000259" key="6">
    <source>
        <dbReference type="PROSITE" id="PS50109"/>
    </source>
</evidence>
<organism evidence="7 8">
    <name type="scientific">Reichenbachiella faecimaris</name>
    <dbReference type="NCBI Taxonomy" id="692418"/>
    <lineage>
        <taxon>Bacteria</taxon>
        <taxon>Pseudomonadati</taxon>
        <taxon>Bacteroidota</taxon>
        <taxon>Cytophagia</taxon>
        <taxon>Cytophagales</taxon>
        <taxon>Reichenbachiellaceae</taxon>
        <taxon>Reichenbachiella</taxon>
    </lineage>
</organism>
<dbReference type="InterPro" id="IPR036890">
    <property type="entry name" value="HATPase_C_sf"/>
</dbReference>
<dbReference type="InterPro" id="IPR029016">
    <property type="entry name" value="GAF-like_dom_sf"/>
</dbReference>
<dbReference type="InterPro" id="IPR003018">
    <property type="entry name" value="GAF"/>
</dbReference>
<dbReference type="PRINTS" id="PR00344">
    <property type="entry name" value="BCTRLSENSOR"/>
</dbReference>
<evidence type="ECO:0000256" key="3">
    <source>
        <dbReference type="ARBA" id="ARBA00022553"/>
    </source>
</evidence>
<comment type="catalytic activity">
    <reaction evidence="1">
        <text>ATP + protein L-histidine = ADP + protein N-phospho-L-histidine.</text>
        <dbReference type="EC" id="2.7.13.3"/>
    </reaction>
</comment>
<dbReference type="PANTHER" id="PTHR43304:SF1">
    <property type="entry name" value="PAC DOMAIN-CONTAINING PROTEIN"/>
    <property type="match status" value="1"/>
</dbReference>
<dbReference type="SMART" id="SM00065">
    <property type="entry name" value="GAF"/>
    <property type="match status" value="1"/>
</dbReference>
<dbReference type="InterPro" id="IPR003594">
    <property type="entry name" value="HATPase_dom"/>
</dbReference>
<evidence type="ECO:0000256" key="2">
    <source>
        <dbReference type="ARBA" id="ARBA00012438"/>
    </source>
</evidence>
<accession>A0A1W2G7V0</accession>
<dbReference type="Gene3D" id="3.30.565.10">
    <property type="entry name" value="Histidine kinase-like ATPase, C-terminal domain"/>
    <property type="match status" value="1"/>
</dbReference>
<evidence type="ECO:0000256" key="5">
    <source>
        <dbReference type="ARBA" id="ARBA00022777"/>
    </source>
</evidence>
<name>A0A1W2G7V0_REIFA</name>
<keyword evidence="5" id="KW-0418">Kinase</keyword>
<dbReference type="EC" id="2.7.13.3" evidence="2"/>
<dbReference type="InterPro" id="IPR052162">
    <property type="entry name" value="Sensor_kinase/Photoreceptor"/>
</dbReference>
<sequence>MSSPIFKRLNPIPAEKMNLQEQILDGYDTLIVIALDTSYKILTINKSGVKLLKQMYGQEAKKGDCILDLFKAPSSKSLAKSHFDRALAGESFTVTRPFESGKIIRYYDIMYAPLLKNEEIYGFSALVVDITEKTKHEEERVEANEMYRRLFVTSKDAIMTLEPPSWKFTTGNERILEMFKVRDMAEWTSMGPWQVSPEVQPDGELSSEKAKRMIQTAMTNGSHYFEWTHQRMNGESFPATVLLTRVNFSERQFLQATVRDITKEKQVEHALHAQADLQKLLMKISTQYINAPLDQVESIIQKSLEELGDFVDADRAYIFDYNPEEQTIDNTFEWCSEEVTPFIDKLQGLPLHTIPELTYPDSRHVYIPDTSLMPEGPSKDITIEQEIKSILTVPLIQDGKYVGLVGFDSVKNHHTYTEKEIALLRIFSNMLVNIKIRSEKETELAKLLSRTKDQNKRLKEFSYITSHNMRASVANMIGLSQMIQVVPDNEDYLDMLKTTTQKLDNSITNINQLINFENGNDVLEKVDCNLSEAVQRVLKLTNQIIKKKEVDLHVNIDDFHVIKAFPAYLDSIFHNLITNALKYGITDQSKKLDIYASQESAGTTVFIKDQGLGIDLNKYHEKMFKLGTRLHDTSDGQGLGLFMTKRHLEAMGGQIEVESKVNQGTTFKLHFQN</sequence>
<dbReference type="EMBL" id="FWYF01000001">
    <property type="protein sequence ID" value="SMD32584.1"/>
    <property type="molecule type" value="Genomic_DNA"/>
</dbReference>
<dbReference type="AlphaFoldDB" id="A0A1W2G7V0"/>
<proteinExistence type="predicted"/>
<dbReference type="Gene3D" id="3.30.450.40">
    <property type="match status" value="1"/>
</dbReference>
<dbReference type="Pfam" id="PF02518">
    <property type="entry name" value="HATPase_c"/>
    <property type="match status" value="1"/>
</dbReference>
<evidence type="ECO:0000256" key="1">
    <source>
        <dbReference type="ARBA" id="ARBA00000085"/>
    </source>
</evidence>